<feature type="compositionally biased region" description="Basic residues" evidence="1">
    <location>
        <begin position="660"/>
        <end position="671"/>
    </location>
</feature>
<name>A0A0F9GQ74_9ZZZZ</name>
<evidence type="ECO:0000256" key="1">
    <source>
        <dbReference type="SAM" id="MobiDB-lite"/>
    </source>
</evidence>
<gene>
    <name evidence="2" type="ORF">LCGC14_1798720</name>
</gene>
<feature type="non-terminal residue" evidence="2">
    <location>
        <position position="1"/>
    </location>
</feature>
<reference evidence="2" key="1">
    <citation type="journal article" date="2015" name="Nature">
        <title>Complex archaea that bridge the gap between prokaryotes and eukaryotes.</title>
        <authorList>
            <person name="Spang A."/>
            <person name="Saw J.H."/>
            <person name="Jorgensen S.L."/>
            <person name="Zaremba-Niedzwiedzka K."/>
            <person name="Martijn J."/>
            <person name="Lind A.E."/>
            <person name="van Eijk R."/>
            <person name="Schleper C."/>
            <person name="Guy L."/>
            <person name="Ettema T.J."/>
        </authorList>
    </citation>
    <scope>NUCLEOTIDE SEQUENCE</scope>
</reference>
<dbReference type="AlphaFoldDB" id="A0A0F9GQ74"/>
<protein>
    <submittedName>
        <fullName evidence="2">Uncharacterized protein</fullName>
    </submittedName>
</protein>
<accession>A0A0F9GQ74</accession>
<sequence>VSQQAIAVQGQADPVLMDIARRMAEEGRTTEEIIKTLDLGEGGQRGFLPLGPLSEEVSPKIEEATAGAEQVLRGAGTVGRTTVESFGVIPEAAFKVSREVFQGDLAGAAAEAKAAGGATIENIQQAWDGVEDIFEGEQRIFTPFTRPLINETLLAFGVPEDIAGTVAKYAAEFAVPTTFLAGGALLGKGKKLWQIARTLLGEGVVNMLQDRAARVVRGEAPQTKAEALFIFTAGMGGRGALELAGVAGGKLVRKFLNGEPPIAVRPDAEITPTAQGAPLETAGVRRIQTGDEVALVSDPSTPVGRIIAQSDQGVTIRPDGGGKPFLRSRERVQAVESEETFFRGIAGDEGDELFEGADLIPNRKQAQVFADTAARETGGTPRVVEVRARRSAVEPHDPVASPLTASQGAVTIRDITGVRVVEPGAAPARGAGTASLSEVRTGQPFTARLYRGETSDLRPRERGTFLTPDRQTASGFAVDEPSVPLTRVEQRKLTSLTKKESTRRLAGHGGLSGSEDNLLLELKLRGSPVSPTTAGARVSFGEESFSNPIVFGSKKDTGSLLPESVEIVRRDAGEVGLDEMLASAARDRGHDAIVYTRGESGAGVVVDLRLGRAAPASVEPPPRAALSKAGTTEFKAQSAVAKARLQAIMDDPRTSTSVRRNAKKHFDKVCA</sequence>
<proteinExistence type="predicted"/>
<evidence type="ECO:0000313" key="2">
    <source>
        <dbReference type="EMBL" id="KKM01010.1"/>
    </source>
</evidence>
<dbReference type="EMBL" id="LAZR01017294">
    <property type="protein sequence ID" value="KKM01010.1"/>
    <property type="molecule type" value="Genomic_DNA"/>
</dbReference>
<comment type="caution">
    <text evidence="2">The sequence shown here is derived from an EMBL/GenBank/DDBJ whole genome shotgun (WGS) entry which is preliminary data.</text>
</comment>
<feature type="region of interest" description="Disordered" evidence="1">
    <location>
        <begin position="651"/>
        <end position="671"/>
    </location>
</feature>
<organism evidence="2">
    <name type="scientific">marine sediment metagenome</name>
    <dbReference type="NCBI Taxonomy" id="412755"/>
    <lineage>
        <taxon>unclassified sequences</taxon>
        <taxon>metagenomes</taxon>
        <taxon>ecological metagenomes</taxon>
    </lineage>
</organism>